<comment type="subunit">
    <text evidence="9">Adaptor protein complex 1 (AP-1) is a heterotetramer composed of two large adaptins (gamma-type subunit APL4 and beta-type subunit APL2), a medium adaptin (mu-type subunit APM1) and a small adaptin (sigma-type subunit APS1). AP-1 interacts with clathrin.</text>
</comment>
<protein>
    <recommendedName>
        <fullName evidence="10">AP-1 complex subunit gamma</fullName>
    </recommendedName>
</protein>
<dbReference type="SMART" id="SM00809">
    <property type="entry name" value="Alpha_adaptinC2"/>
    <property type="match status" value="1"/>
</dbReference>
<dbReference type="PIRSF" id="PIRSF037094">
    <property type="entry name" value="AP1_complex_gamma"/>
    <property type="match status" value="1"/>
</dbReference>
<dbReference type="InterPro" id="IPR011989">
    <property type="entry name" value="ARM-like"/>
</dbReference>
<keyword evidence="13" id="KW-1185">Reference proteome</keyword>
<evidence type="ECO:0000313" key="13">
    <source>
        <dbReference type="Proteomes" id="UP000269793"/>
    </source>
</evidence>
<dbReference type="InterPro" id="IPR008153">
    <property type="entry name" value="GAE_dom"/>
</dbReference>
<dbReference type="OrthoDB" id="28053at2759"/>
<evidence type="ECO:0000256" key="8">
    <source>
        <dbReference type="ARBA" id="ARBA00023329"/>
    </source>
</evidence>
<dbReference type="GO" id="GO:0016192">
    <property type="term" value="P:vesicle-mediated transport"/>
    <property type="evidence" value="ECO:0007669"/>
    <property type="project" value="InterPro"/>
</dbReference>
<evidence type="ECO:0000256" key="3">
    <source>
        <dbReference type="ARBA" id="ARBA00006613"/>
    </source>
</evidence>
<dbReference type="GO" id="GO:0005829">
    <property type="term" value="C:cytosol"/>
    <property type="evidence" value="ECO:0007669"/>
    <property type="project" value="GOC"/>
</dbReference>
<evidence type="ECO:0000256" key="4">
    <source>
        <dbReference type="ARBA" id="ARBA00022448"/>
    </source>
</evidence>
<evidence type="ECO:0000256" key="5">
    <source>
        <dbReference type="ARBA" id="ARBA00022927"/>
    </source>
</evidence>
<feature type="domain" description="GAE" evidence="11">
    <location>
        <begin position="719"/>
        <end position="827"/>
    </location>
</feature>
<keyword evidence="6 10" id="KW-0333">Golgi apparatus</keyword>
<reference evidence="12 13" key="1">
    <citation type="submission" date="2018-10" db="EMBL/GenBank/DDBJ databases">
        <title>Complete genome sequence of Malassezia restricta CBS 7877.</title>
        <authorList>
            <person name="Morand S.C."/>
            <person name="Bertignac M."/>
            <person name="Iltis A."/>
            <person name="Kolder I."/>
            <person name="Pirovano W."/>
            <person name="Jourdain R."/>
            <person name="Clavaud C."/>
        </authorList>
    </citation>
    <scope>NUCLEOTIDE SEQUENCE [LARGE SCALE GENOMIC DNA]</scope>
    <source>
        <strain evidence="12 13">CBS 7877</strain>
    </source>
</reference>
<keyword evidence="7 10" id="KW-0472">Membrane</keyword>
<dbReference type="GO" id="GO:0016482">
    <property type="term" value="P:cytosolic transport"/>
    <property type="evidence" value="ECO:0007669"/>
    <property type="project" value="UniProtKB-ARBA"/>
</dbReference>
<sequence>MSTFFQAQQQVAALDPRIGNLMASAGLYNLRALIKGVRACKTLADERALLQKESAAIRTSFKDDDAYMRYNNLSKLLYIHMLGYPAHFGQMECLKLVASPRFTDKRLGYLGIMVLLDENAQVLMLVTNGLKNDMNHSNMYIVGLALCTFANIASEEMSRDLCNEIEKLMGSSNSYIRKKAVLCAMRIIRKVPDLIDHFLEPTLQLLGDKSHGVLLCTLSLAIQICEIDPSSISLFGRSTSSLVAVLRNLLSTSFSPEHDVAGITDPFLQAKILRFLRILGRESTEVSDLINDILAQVATNTDGSKIVGNSILYECVLTILETKADAGLRVMAINILGKFLGNSDNNIRYVALNTLNKVVGIDTNAVQRHRTTILECLHDPDISIRRRALELTYKLINENTVSSVMSELLQFLEVADNEFKLGLTTRICMAADRFAPNARWHLDTMLHVLRVSGHYVREDVLASFLRLVCHTPELHAYAVENLYLSLHADMSQLYQTLAAVWVIGEYGDLLFERGRIEQNGTAQPVHPKSVVDMLAMLLDSVYATEPVREYVLTALTKLHTRMQDTEQQKRIRSILAQYVESIDLETQKRALEYSVLLKRDSVRDAVLEVMPLPEKRSIVLETVGGETKDLRSTVSSGQNDLLLDTENTPAGNTAHSQQNAQDLLLDIFGGSNEPAPPAVSATASRQDILGLFDTPSQPPVAQTTSALSSMNLLDEPESEKPQALPVYNKNGFSMALNILSHGADVTVQACFTCTTDVQHIMLQAAVPKTQQLQMLPLSKSSIVPGEQATQNMRISGVSTNGKVRLRIRLSYHVHGEEVRDQLDWMQP</sequence>
<dbReference type="InterPro" id="IPR008152">
    <property type="entry name" value="Clathrin_a/b/g-adaptin_app_Ig"/>
</dbReference>
<dbReference type="PANTHER" id="PTHR22780">
    <property type="entry name" value="ADAPTIN, ALPHA/GAMMA/EPSILON"/>
    <property type="match status" value="1"/>
</dbReference>
<dbReference type="Proteomes" id="UP000269793">
    <property type="component" value="Chromosome II"/>
</dbReference>
<dbReference type="Pfam" id="PF02883">
    <property type="entry name" value="Alpha_adaptinC2"/>
    <property type="match status" value="1"/>
</dbReference>
<dbReference type="EMBL" id="CP033149">
    <property type="protein sequence ID" value="AYO41735.1"/>
    <property type="molecule type" value="Genomic_DNA"/>
</dbReference>
<accession>A0A3G2S1C2</accession>
<comment type="subcellular location">
    <subcellularLocation>
        <location evidence="1">Cytoplasmic vesicle membrane</location>
    </subcellularLocation>
    <subcellularLocation>
        <location evidence="2">Golgi apparatus</location>
    </subcellularLocation>
</comment>
<evidence type="ECO:0000259" key="11">
    <source>
        <dbReference type="PROSITE" id="PS50180"/>
    </source>
</evidence>
<evidence type="ECO:0000256" key="2">
    <source>
        <dbReference type="ARBA" id="ARBA00004555"/>
    </source>
</evidence>
<dbReference type="STRING" id="425264.A0A3G2S1C2"/>
<dbReference type="SUPFAM" id="SSF49348">
    <property type="entry name" value="Clathrin adaptor appendage domain"/>
    <property type="match status" value="1"/>
</dbReference>
<gene>
    <name evidence="12" type="primary">APL4</name>
    <name evidence="12" type="ORF">DNF11_0785</name>
</gene>
<dbReference type="InterPro" id="IPR013041">
    <property type="entry name" value="Clathrin_app_Ig-like_sf"/>
</dbReference>
<dbReference type="VEuPathDB" id="FungiDB:DNF11_0785"/>
<dbReference type="InterPro" id="IPR017107">
    <property type="entry name" value="AP1_complex_gsu"/>
</dbReference>
<dbReference type="AlphaFoldDB" id="A0A3G2S1C2"/>
<dbReference type="InterPro" id="IPR016024">
    <property type="entry name" value="ARM-type_fold"/>
</dbReference>
<dbReference type="GO" id="GO:0030121">
    <property type="term" value="C:AP-1 adaptor complex"/>
    <property type="evidence" value="ECO:0007669"/>
    <property type="project" value="InterPro"/>
</dbReference>
<dbReference type="FunFam" id="1.25.10.10:FF:000030">
    <property type="entry name" value="AP-1 complex subunit gamma"/>
    <property type="match status" value="1"/>
</dbReference>
<keyword evidence="4 10" id="KW-0813">Transport</keyword>
<dbReference type="Gene3D" id="1.25.10.10">
    <property type="entry name" value="Leucine-rich Repeat Variant"/>
    <property type="match status" value="1"/>
</dbReference>
<evidence type="ECO:0000313" key="12">
    <source>
        <dbReference type="EMBL" id="AYO41735.1"/>
    </source>
</evidence>
<evidence type="ECO:0000256" key="10">
    <source>
        <dbReference type="PIRNR" id="PIRNR037094"/>
    </source>
</evidence>
<dbReference type="Gene3D" id="2.60.40.1230">
    <property type="match status" value="1"/>
</dbReference>
<dbReference type="InterPro" id="IPR002553">
    <property type="entry name" value="Clathrin/coatomer_adapt-like_N"/>
</dbReference>
<comment type="similarity">
    <text evidence="3 10">Belongs to the adaptor complexes large subunit family.</text>
</comment>
<evidence type="ECO:0000256" key="9">
    <source>
        <dbReference type="ARBA" id="ARBA00062546"/>
    </source>
</evidence>
<dbReference type="Pfam" id="PF01602">
    <property type="entry name" value="Adaptin_N"/>
    <property type="match status" value="1"/>
</dbReference>
<dbReference type="GO" id="GO:0006886">
    <property type="term" value="P:intracellular protein transport"/>
    <property type="evidence" value="ECO:0007669"/>
    <property type="project" value="UniProtKB-UniRule"/>
</dbReference>
<keyword evidence="8 10" id="KW-0968">Cytoplasmic vesicle</keyword>
<organism evidence="12 13">
    <name type="scientific">Malassezia restricta (strain ATCC 96810 / NBRC 103918 / CBS 7877)</name>
    <name type="common">Seborrheic dermatitis infection agent</name>
    <dbReference type="NCBI Taxonomy" id="425264"/>
    <lineage>
        <taxon>Eukaryota</taxon>
        <taxon>Fungi</taxon>
        <taxon>Dikarya</taxon>
        <taxon>Basidiomycota</taxon>
        <taxon>Ustilaginomycotina</taxon>
        <taxon>Malasseziomycetes</taxon>
        <taxon>Malasseziales</taxon>
        <taxon>Malasseziaceae</taxon>
        <taxon>Malassezia</taxon>
    </lineage>
</organism>
<evidence type="ECO:0000256" key="7">
    <source>
        <dbReference type="ARBA" id="ARBA00023136"/>
    </source>
</evidence>
<dbReference type="SUPFAM" id="SSF48371">
    <property type="entry name" value="ARM repeat"/>
    <property type="match status" value="1"/>
</dbReference>
<evidence type="ECO:0000256" key="6">
    <source>
        <dbReference type="ARBA" id="ARBA00023034"/>
    </source>
</evidence>
<keyword evidence="5 10" id="KW-0653">Protein transport</keyword>
<dbReference type="InterPro" id="IPR050840">
    <property type="entry name" value="Adaptor_Complx_Large_Subunit"/>
</dbReference>
<dbReference type="PROSITE" id="PS50180">
    <property type="entry name" value="GAE"/>
    <property type="match status" value="1"/>
</dbReference>
<evidence type="ECO:0000256" key="1">
    <source>
        <dbReference type="ARBA" id="ARBA00004156"/>
    </source>
</evidence>
<proteinExistence type="inferred from homology"/>
<name>A0A3G2S1C2_MALR7</name>